<keyword evidence="3" id="KW-1185">Reference proteome</keyword>
<reference evidence="2 3" key="1">
    <citation type="submission" date="2018-02" db="EMBL/GenBank/DDBJ databases">
        <title>The genomes of Aspergillus section Nigri reveals drivers in fungal speciation.</title>
        <authorList>
            <consortium name="DOE Joint Genome Institute"/>
            <person name="Vesth T.C."/>
            <person name="Nybo J."/>
            <person name="Theobald S."/>
            <person name="Brandl J."/>
            <person name="Frisvad J.C."/>
            <person name="Nielsen K.F."/>
            <person name="Lyhne E.K."/>
            <person name="Kogle M.E."/>
            <person name="Kuo A."/>
            <person name="Riley R."/>
            <person name="Clum A."/>
            <person name="Nolan M."/>
            <person name="Lipzen A."/>
            <person name="Salamov A."/>
            <person name="Henrissat B."/>
            <person name="Wiebenga A."/>
            <person name="De vries R.P."/>
            <person name="Grigoriev I.V."/>
            <person name="Mortensen U.H."/>
            <person name="Andersen M.R."/>
            <person name="Baker S.E."/>
        </authorList>
    </citation>
    <scope>NUCLEOTIDE SEQUENCE [LARGE SCALE GENOMIC DNA]</scope>
    <source>
        <strain evidence="2 3">CBS 114.51</strain>
    </source>
</reference>
<dbReference type="InterPro" id="IPR000719">
    <property type="entry name" value="Prot_kinase_dom"/>
</dbReference>
<evidence type="ECO:0000259" key="1">
    <source>
        <dbReference type="PROSITE" id="PS50011"/>
    </source>
</evidence>
<name>A0A8T8WJN3_ASPJA</name>
<dbReference type="PROSITE" id="PS50011">
    <property type="entry name" value="PROTEIN_KINASE_DOM"/>
    <property type="match status" value="1"/>
</dbReference>
<dbReference type="PANTHER" id="PTHR21310">
    <property type="entry name" value="AMINOGLYCOSIDE PHOSPHOTRANSFERASE-RELATED-RELATED"/>
    <property type="match status" value="1"/>
</dbReference>
<dbReference type="InterPro" id="IPR011009">
    <property type="entry name" value="Kinase-like_dom_sf"/>
</dbReference>
<dbReference type="GO" id="GO:0004672">
    <property type="term" value="F:protein kinase activity"/>
    <property type="evidence" value="ECO:0007669"/>
    <property type="project" value="InterPro"/>
</dbReference>
<gene>
    <name evidence="2" type="ORF">BO86DRAFT_451944</name>
</gene>
<dbReference type="Pfam" id="PF01636">
    <property type="entry name" value="APH"/>
    <property type="match status" value="1"/>
</dbReference>
<dbReference type="Proteomes" id="UP000249497">
    <property type="component" value="Unassembled WGS sequence"/>
</dbReference>
<evidence type="ECO:0000313" key="3">
    <source>
        <dbReference type="Proteomes" id="UP000249497"/>
    </source>
</evidence>
<dbReference type="PANTHER" id="PTHR21310:SF37">
    <property type="entry name" value="AMINOGLYCOSIDE PHOSPHOTRANSFERASE DOMAIN-CONTAINING PROTEIN"/>
    <property type="match status" value="1"/>
</dbReference>
<dbReference type="OrthoDB" id="5412996at2759"/>
<dbReference type="AlphaFoldDB" id="A0A8T8WJN3"/>
<dbReference type="Gene3D" id="3.90.1200.10">
    <property type="match status" value="1"/>
</dbReference>
<dbReference type="InterPro" id="IPR002575">
    <property type="entry name" value="Aminoglycoside_PTrfase"/>
</dbReference>
<dbReference type="Gene3D" id="3.30.200.20">
    <property type="entry name" value="Phosphorylase Kinase, domain 1"/>
    <property type="match status" value="1"/>
</dbReference>
<dbReference type="GO" id="GO:0005524">
    <property type="term" value="F:ATP binding"/>
    <property type="evidence" value="ECO:0007669"/>
    <property type="project" value="InterPro"/>
</dbReference>
<proteinExistence type="predicted"/>
<dbReference type="EMBL" id="KZ824892">
    <property type="protein sequence ID" value="RAH76025.1"/>
    <property type="molecule type" value="Genomic_DNA"/>
</dbReference>
<accession>A0A8T8WJN3</accession>
<dbReference type="GeneID" id="37180589"/>
<protein>
    <submittedName>
        <fullName evidence="2">Phosphotransferase enzyme family protein</fullName>
    </submittedName>
</protein>
<organism evidence="2 3">
    <name type="scientific">Aspergillus japonicus CBS 114.51</name>
    <dbReference type="NCBI Taxonomy" id="1448312"/>
    <lineage>
        <taxon>Eukaryota</taxon>
        <taxon>Fungi</taxon>
        <taxon>Dikarya</taxon>
        <taxon>Ascomycota</taxon>
        <taxon>Pezizomycotina</taxon>
        <taxon>Eurotiomycetes</taxon>
        <taxon>Eurotiomycetidae</taxon>
        <taxon>Eurotiales</taxon>
        <taxon>Aspergillaceae</taxon>
        <taxon>Aspergillus</taxon>
        <taxon>Aspergillus subgen. Circumdati</taxon>
    </lineage>
</organism>
<evidence type="ECO:0000313" key="2">
    <source>
        <dbReference type="EMBL" id="RAH76025.1"/>
    </source>
</evidence>
<dbReference type="RefSeq" id="XP_025521919.1">
    <property type="nucleotide sequence ID" value="XM_025676896.1"/>
</dbReference>
<dbReference type="SUPFAM" id="SSF56112">
    <property type="entry name" value="Protein kinase-like (PK-like)"/>
    <property type="match status" value="1"/>
</dbReference>
<dbReference type="InterPro" id="IPR051678">
    <property type="entry name" value="AGP_Transferase"/>
</dbReference>
<sequence>MDFDHLAEERSNLIFQVWLQNLLRNSPEELAGKVASRHRAGTPVKAAPLANGAFNVCYRVTYDDGHRVVVRFTALGRIVARGEKVEDEVAIMQYVAQHTRVPVPKVLGSGKCVVGPYIVMDYIEGKPLSGYLREPTQGLVTLRSNINMSVLRTAYMAMAEILLGLSKPVFPFIGAVRLDESGDWTVQKRPLTFNMNRLAQFSNIAHTCPSLYFHHLELQHNDAVMDEADCRKKYIARCLFRRLLRDISKEHCKGPFRLYCDDLRPDNVLVNASRLAVTGVIDWEFTYSAPVEFTYAAPWWLLLEKPEDWETDLDQFVVRFMPRFNTFLGVLKECEARKIQDGSLSASQRLSIAMEKSLETGLFWICLALRHSSMFHGPFASIEDRVTLLSAEERANIDTVVENKMQQANEGTLVAHYSIDELVDL</sequence>
<feature type="domain" description="Protein kinase" evidence="1">
    <location>
        <begin position="43"/>
        <end position="425"/>
    </location>
</feature>